<evidence type="ECO:0000256" key="1">
    <source>
        <dbReference type="SAM" id="MobiDB-lite"/>
    </source>
</evidence>
<feature type="compositionally biased region" description="Low complexity" evidence="1">
    <location>
        <begin position="57"/>
        <end position="80"/>
    </location>
</feature>
<dbReference type="Pfam" id="PF23733">
    <property type="entry name" value="GRXCR1-2_C"/>
    <property type="match status" value="1"/>
</dbReference>
<dbReference type="Proteomes" id="UP001152795">
    <property type="component" value="Unassembled WGS sequence"/>
</dbReference>
<dbReference type="PROSITE" id="PS51354">
    <property type="entry name" value="GLUTAREDOXIN_2"/>
    <property type="match status" value="1"/>
</dbReference>
<evidence type="ECO:0000313" key="3">
    <source>
        <dbReference type="EMBL" id="CAB4004277.1"/>
    </source>
</evidence>
<reference evidence="3" key="1">
    <citation type="submission" date="2020-04" db="EMBL/GenBank/DDBJ databases">
        <authorList>
            <person name="Alioto T."/>
            <person name="Alioto T."/>
            <person name="Gomez Garrido J."/>
        </authorList>
    </citation>
    <scope>NUCLEOTIDE SEQUENCE</scope>
    <source>
        <strain evidence="3">A484AB</strain>
    </source>
</reference>
<evidence type="ECO:0000259" key="2">
    <source>
        <dbReference type="Pfam" id="PF00462"/>
    </source>
</evidence>
<dbReference type="PANTHER" id="PTHR46990">
    <property type="entry name" value="GLUTAREDOXIN DOMAIN-CONTAINING CYSTEINE-RICH PROTEIN 1"/>
    <property type="match status" value="1"/>
</dbReference>
<keyword evidence="4" id="KW-1185">Reference proteome</keyword>
<dbReference type="PANTHER" id="PTHR46990:SF1">
    <property type="entry name" value="GLUTAREDOXIN DOMAIN-CONTAINING CYSTEINE-RICH PROTEIN 1"/>
    <property type="match status" value="1"/>
</dbReference>
<feature type="domain" description="Glutaredoxin" evidence="2">
    <location>
        <begin position="238"/>
        <end position="299"/>
    </location>
</feature>
<dbReference type="Gene3D" id="3.40.30.10">
    <property type="entry name" value="Glutaredoxin"/>
    <property type="match status" value="1"/>
</dbReference>
<sequence>MSYYENSGLRSYPRNDLILIPNNSSHYEQPQNIANKWNHFFLSGSNVEVDIDESSSDSSKSVIHSSASSSCSSTSLDGSSGAERRFNTDNSPSLSPTGRGISLASGFAKRKSDGLCQITLSNKPSTLQHFLNGQEFCRNNEMESSRLDDDSEEIDHYDALPTRISSRLNIEDFDRMERLKISNGENGMLKSVKGTVRGYKNMVRRYSASFNSKGHVIPPPSFEALNEEDHEKIIIYTTSMTAVRATTEACAYVKKVFNNRGLPFEERDVFIHKEHHKEMQNRLGKGSSLPQVIIDGIHIGGLKEIEELNESGKILSLTAGYQRRYGAKGCERCGGRRFINCLSCGGSKTSRKHRINREICSLRCTTCNENGLVPCTDCAVEPSKD</sequence>
<dbReference type="AlphaFoldDB" id="A0A7D9EB69"/>
<evidence type="ECO:0000313" key="4">
    <source>
        <dbReference type="Proteomes" id="UP001152795"/>
    </source>
</evidence>
<dbReference type="InterPro" id="IPR036249">
    <property type="entry name" value="Thioredoxin-like_sf"/>
</dbReference>
<dbReference type="InterPro" id="IPR042797">
    <property type="entry name" value="GRXCR1"/>
</dbReference>
<feature type="region of interest" description="Disordered" evidence="1">
    <location>
        <begin position="57"/>
        <end position="102"/>
    </location>
</feature>
<proteinExistence type="predicted"/>
<dbReference type="InterPro" id="IPR002109">
    <property type="entry name" value="Glutaredoxin"/>
</dbReference>
<dbReference type="SUPFAM" id="SSF52833">
    <property type="entry name" value="Thioredoxin-like"/>
    <property type="match status" value="1"/>
</dbReference>
<protein>
    <submittedName>
        <fullName evidence="3">Glutaredoxin domain-containing cysteine-rich CG31559-like</fullName>
    </submittedName>
</protein>
<gene>
    <name evidence="3" type="ORF">PACLA_8A004529</name>
</gene>
<comment type="caution">
    <text evidence="3">The sequence shown here is derived from an EMBL/GenBank/DDBJ whole genome shotgun (WGS) entry which is preliminary data.</text>
</comment>
<dbReference type="GO" id="GO:0007605">
    <property type="term" value="P:sensory perception of sound"/>
    <property type="evidence" value="ECO:0007669"/>
    <property type="project" value="InterPro"/>
</dbReference>
<dbReference type="EMBL" id="CACRXK020004853">
    <property type="protein sequence ID" value="CAB4004277.1"/>
    <property type="molecule type" value="Genomic_DNA"/>
</dbReference>
<accession>A0A7D9EB69</accession>
<name>A0A7D9EB69_PARCT</name>
<dbReference type="Pfam" id="PF00462">
    <property type="entry name" value="Glutaredoxin"/>
    <property type="match status" value="1"/>
</dbReference>
<dbReference type="OrthoDB" id="423313at2759"/>
<organism evidence="3 4">
    <name type="scientific">Paramuricea clavata</name>
    <name type="common">Red gorgonian</name>
    <name type="synonym">Violescent sea-whip</name>
    <dbReference type="NCBI Taxonomy" id="317549"/>
    <lineage>
        <taxon>Eukaryota</taxon>
        <taxon>Metazoa</taxon>
        <taxon>Cnidaria</taxon>
        <taxon>Anthozoa</taxon>
        <taxon>Octocorallia</taxon>
        <taxon>Malacalcyonacea</taxon>
        <taxon>Plexauridae</taxon>
        <taxon>Paramuricea</taxon>
    </lineage>
</organism>